<keyword evidence="1" id="KW-1133">Transmembrane helix</keyword>
<dbReference type="InterPro" id="IPR036291">
    <property type="entry name" value="NAD(P)-bd_dom_sf"/>
</dbReference>
<protein>
    <recommendedName>
        <fullName evidence="2">NAD(P)-binding domain-containing protein</fullName>
    </recommendedName>
</protein>
<dbReference type="Gene3D" id="3.40.50.720">
    <property type="entry name" value="NAD(P)-binding Rossmann-like Domain"/>
    <property type="match status" value="1"/>
</dbReference>
<feature type="domain" description="NAD(P)-binding" evidence="2">
    <location>
        <begin position="228"/>
        <end position="319"/>
    </location>
</feature>
<sequence length="399" mass="41787">MEPHEVRVAPGAALGWARGMAVGFTAFAGLLAAGCFIGLLTQQLSRPQALSAVVIGVLGAFGVSWGVRGLRGLRELSRPVLLARFDGDGVHLHEGAGIDDMPDELAWTTIPWAWVGSVSHTSFDLRAAKQMGGEAGFECLRFVLADDSLLDPPHVQRPPMLAEWLGLTTTQLRAVVLTEPGDPAVPAATAWLRAHRPDLPLLEGSTAPWTTKATPDRWADRPRIAVVGAHGRLGRHVVDVLARREDVPAVALVRNEAHRALLERAGAEVRMVDVTEQGPSALAAALRGCAGVVHLAPSGLAVTVEAARRAGTNRLLLVADGKEDEVVASLPGAGLAWTAFRPSYLTDEPATGEVGLGDGTTPGPVPRADLAEVLVASIRDEASSGAVWPINGLPSSPAS</sequence>
<comment type="caution">
    <text evidence="3">The sequence shown here is derived from an EMBL/GenBank/DDBJ whole genome shotgun (WGS) entry which is preliminary data.</text>
</comment>
<dbReference type="RefSeq" id="WP_345464402.1">
    <property type="nucleotide sequence ID" value="NZ_BAABKG010000007.1"/>
</dbReference>
<accession>A0ABP9Q399</accession>
<evidence type="ECO:0000313" key="3">
    <source>
        <dbReference type="EMBL" id="GAA5156024.1"/>
    </source>
</evidence>
<keyword evidence="4" id="KW-1185">Reference proteome</keyword>
<dbReference type="PANTHER" id="PTHR15020">
    <property type="entry name" value="FLAVIN REDUCTASE-RELATED"/>
    <property type="match status" value="1"/>
</dbReference>
<evidence type="ECO:0000259" key="2">
    <source>
        <dbReference type="Pfam" id="PF13460"/>
    </source>
</evidence>
<dbReference type="PROSITE" id="PS51257">
    <property type="entry name" value="PROKAR_LIPOPROTEIN"/>
    <property type="match status" value="1"/>
</dbReference>
<proteinExistence type="predicted"/>
<keyword evidence="1" id="KW-0472">Membrane</keyword>
<feature type="transmembrane region" description="Helical" evidence="1">
    <location>
        <begin position="49"/>
        <end position="67"/>
    </location>
</feature>
<evidence type="ECO:0000256" key="1">
    <source>
        <dbReference type="SAM" id="Phobius"/>
    </source>
</evidence>
<dbReference type="Proteomes" id="UP001500221">
    <property type="component" value="Unassembled WGS sequence"/>
</dbReference>
<dbReference type="InterPro" id="IPR016040">
    <property type="entry name" value="NAD(P)-bd_dom"/>
</dbReference>
<dbReference type="Pfam" id="PF13460">
    <property type="entry name" value="NAD_binding_10"/>
    <property type="match status" value="2"/>
</dbReference>
<gene>
    <name evidence="3" type="ORF">GCM10023340_42770</name>
</gene>
<dbReference type="EMBL" id="BAABKG010000007">
    <property type="protein sequence ID" value="GAA5156024.1"/>
    <property type="molecule type" value="Genomic_DNA"/>
</dbReference>
<name>A0ABP9Q399_9ACTN</name>
<keyword evidence="1" id="KW-0812">Transmembrane</keyword>
<organism evidence="3 4">
    <name type="scientific">Nocardioides marinquilinus</name>
    <dbReference type="NCBI Taxonomy" id="1210400"/>
    <lineage>
        <taxon>Bacteria</taxon>
        <taxon>Bacillati</taxon>
        <taxon>Actinomycetota</taxon>
        <taxon>Actinomycetes</taxon>
        <taxon>Propionibacteriales</taxon>
        <taxon>Nocardioidaceae</taxon>
        <taxon>Nocardioides</taxon>
    </lineage>
</organism>
<feature type="transmembrane region" description="Helical" evidence="1">
    <location>
        <begin position="20"/>
        <end position="40"/>
    </location>
</feature>
<dbReference type="PANTHER" id="PTHR15020:SF50">
    <property type="entry name" value="UPF0659 PROTEIN YMR090W"/>
    <property type="match status" value="1"/>
</dbReference>
<feature type="domain" description="NAD(P)-binding" evidence="2">
    <location>
        <begin position="325"/>
        <end position="380"/>
    </location>
</feature>
<dbReference type="SUPFAM" id="SSF51735">
    <property type="entry name" value="NAD(P)-binding Rossmann-fold domains"/>
    <property type="match status" value="1"/>
</dbReference>
<evidence type="ECO:0000313" key="4">
    <source>
        <dbReference type="Proteomes" id="UP001500221"/>
    </source>
</evidence>
<reference evidence="4" key="1">
    <citation type="journal article" date="2019" name="Int. J. Syst. Evol. Microbiol.">
        <title>The Global Catalogue of Microorganisms (GCM) 10K type strain sequencing project: providing services to taxonomists for standard genome sequencing and annotation.</title>
        <authorList>
            <consortium name="The Broad Institute Genomics Platform"/>
            <consortium name="The Broad Institute Genome Sequencing Center for Infectious Disease"/>
            <person name="Wu L."/>
            <person name="Ma J."/>
        </authorList>
    </citation>
    <scope>NUCLEOTIDE SEQUENCE [LARGE SCALE GENOMIC DNA]</scope>
    <source>
        <strain evidence="4">JCM 18459</strain>
    </source>
</reference>